<dbReference type="Pfam" id="PF02639">
    <property type="entry name" value="DUF188"/>
    <property type="match status" value="1"/>
</dbReference>
<dbReference type="InterPro" id="IPR003791">
    <property type="entry name" value="UPF0178"/>
</dbReference>
<reference evidence="3" key="1">
    <citation type="journal article" date="2019" name="Int. J. Syst. Evol. Microbiol.">
        <title>The Global Catalogue of Microorganisms (GCM) 10K type strain sequencing project: providing services to taxonomists for standard genome sequencing and annotation.</title>
        <authorList>
            <consortium name="The Broad Institute Genomics Platform"/>
            <consortium name="The Broad Institute Genome Sequencing Center for Infectious Disease"/>
            <person name="Wu L."/>
            <person name="Ma J."/>
        </authorList>
    </citation>
    <scope>NUCLEOTIDE SEQUENCE [LARGE SCALE GENOMIC DNA]</scope>
    <source>
        <strain evidence="3">CGMCC 1.12286</strain>
    </source>
</reference>
<comment type="caution">
    <text evidence="2">The sequence shown here is derived from an EMBL/GenBank/DDBJ whole genome shotgun (WGS) entry which is preliminary data.</text>
</comment>
<evidence type="ECO:0000313" key="2">
    <source>
        <dbReference type="EMBL" id="MFD1676194.1"/>
    </source>
</evidence>
<evidence type="ECO:0000256" key="1">
    <source>
        <dbReference type="ARBA" id="ARBA00008522"/>
    </source>
</evidence>
<protein>
    <submittedName>
        <fullName evidence="2">DUF188 domain-containing protein</fullName>
    </submittedName>
</protein>
<dbReference type="Proteomes" id="UP001597079">
    <property type="component" value="Unassembled WGS sequence"/>
</dbReference>
<accession>A0ABW4JK31</accession>
<name>A0ABW4JK31_9BACL</name>
<sequence length="151" mass="16654">MMIFVDADATPRDVLSITRRVAKEADIALVTVSSINHNIDGPNHIQVDAAPQATDMEIVKRMRADEQTIVITQDYGLAAMVLARNGRAISPSGRIFSNENIDSLLAERAMSAKLRRSGKVRLRGPRARTAADNAHFEEALRRLINSFDENA</sequence>
<evidence type="ECO:0000313" key="3">
    <source>
        <dbReference type="Proteomes" id="UP001597079"/>
    </source>
</evidence>
<dbReference type="PANTHER" id="PTHR35146:SF1">
    <property type="entry name" value="UPF0178 PROTEIN YAII"/>
    <property type="match status" value="1"/>
</dbReference>
<dbReference type="RefSeq" id="WP_377944084.1">
    <property type="nucleotide sequence ID" value="NZ_JBHUCX010000044.1"/>
</dbReference>
<proteinExistence type="inferred from homology"/>
<organism evidence="2 3">
    <name type="scientific">Alicyclobacillus fodiniaquatilis</name>
    <dbReference type="NCBI Taxonomy" id="1661150"/>
    <lineage>
        <taxon>Bacteria</taxon>
        <taxon>Bacillati</taxon>
        <taxon>Bacillota</taxon>
        <taxon>Bacilli</taxon>
        <taxon>Bacillales</taxon>
        <taxon>Alicyclobacillaceae</taxon>
        <taxon>Alicyclobacillus</taxon>
    </lineage>
</organism>
<keyword evidence="3" id="KW-1185">Reference proteome</keyword>
<gene>
    <name evidence="2" type="ORF">ACFSB2_15930</name>
</gene>
<comment type="similarity">
    <text evidence="1">Belongs to the UPF0178 family.</text>
</comment>
<dbReference type="EMBL" id="JBHUCX010000044">
    <property type="protein sequence ID" value="MFD1676194.1"/>
    <property type="molecule type" value="Genomic_DNA"/>
</dbReference>
<dbReference type="PANTHER" id="PTHR35146">
    <property type="entry name" value="UPF0178 PROTEIN YAII"/>
    <property type="match status" value="1"/>
</dbReference>